<evidence type="ECO:0000259" key="2">
    <source>
        <dbReference type="Pfam" id="PF07853"/>
    </source>
</evidence>
<gene>
    <name evidence="3" type="ORF">JOF44_003293</name>
</gene>
<keyword evidence="1" id="KW-0472">Membrane</keyword>
<feature type="transmembrane region" description="Helical" evidence="1">
    <location>
        <begin position="23"/>
        <end position="45"/>
    </location>
</feature>
<dbReference type="EMBL" id="JAGIOC010000001">
    <property type="protein sequence ID" value="MBP2410390.1"/>
    <property type="molecule type" value="Genomic_DNA"/>
</dbReference>
<comment type="caution">
    <text evidence="3">The sequence shown here is derived from an EMBL/GenBank/DDBJ whole genome shotgun (WGS) entry which is preliminary data.</text>
</comment>
<evidence type="ECO:0000256" key="1">
    <source>
        <dbReference type="SAM" id="Phobius"/>
    </source>
</evidence>
<proteinExistence type="predicted"/>
<keyword evidence="1" id="KW-0812">Transmembrane</keyword>
<keyword evidence="4" id="KW-1185">Reference proteome</keyword>
<keyword evidence="1" id="KW-1133">Transmembrane helix</keyword>
<dbReference type="Pfam" id="PF07853">
    <property type="entry name" value="DUF1648"/>
    <property type="match status" value="1"/>
</dbReference>
<feature type="transmembrane region" description="Helical" evidence="1">
    <location>
        <begin position="114"/>
        <end position="134"/>
    </location>
</feature>
<dbReference type="Proteomes" id="UP000698222">
    <property type="component" value="Unassembled WGS sequence"/>
</dbReference>
<evidence type="ECO:0000313" key="3">
    <source>
        <dbReference type="EMBL" id="MBP2410390.1"/>
    </source>
</evidence>
<organism evidence="3 4">
    <name type="scientific">Brachybacterium fresconis</name>
    <dbReference type="NCBI Taxonomy" id="173363"/>
    <lineage>
        <taxon>Bacteria</taxon>
        <taxon>Bacillati</taxon>
        <taxon>Actinomycetota</taxon>
        <taxon>Actinomycetes</taxon>
        <taxon>Micrococcales</taxon>
        <taxon>Dermabacteraceae</taxon>
        <taxon>Brachybacterium</taxon>
    </lineage>
</organism>
<feature type="domain" description="DUF1648" evidence="2">
    <location>
        <begin position="33"/>
        <end position="77"/>
    </location>
</feature>
<dbReference type="RefSeq" id="WP_209893939.1">
    <property type="nucleotide sequence ID" value="NZ_BAAAJV010000008.1"/>
</dbReference>
<dbReference type="InterPro" id="IPR012867">
    <property type="entry name" value="DUF1648"/>
</dbReference>
<name>A0ABS4YPJ1_9MICO</name>
<feature type="transmembrane region" description="Helical" evidence="1">
    <location>
        <begin position="140"/>
        <end position="162"/>
    </location>
</feature>
<accession>A0ABS4YPJ1</accession>
<protein>
    <submittedName>
        <fullName evidence="3">Membrane protein</fullName>
    </submittedName>
</protein>
<feature type="transmembrane region" description="Helical" evidence="1">
    <location>
        <begin position="65"/>
        <end position="86"/>
    </location>
</feature>
<evidence type="ECO:0000313" key="4">
    <source>
        <dbReference type="Proteomes" id="UP000698222"/>
    </source>
</evidence>
<sequence>MTTSVTDSPRPARSYATGPATRGLRLLSLLAALAITAWILVRYTSLPPTVPTHFDVRGQADDWGPTWSVLVLAAVMLLLSLGLVALSAHPRVFNYPLEVTARTAQSVYREGERMMVAVLAGVQLIYLGIALSILDGPGSGVLTWIGMAVLLGSVVIGIIRLVRAGR</sequence>
<reference evidence="3 4" key="1">
    <citation type="submission" date="2021-03" db="EMBL/GenBank/DDBJ databases">
        <title>Sequencing the genomes of 1000 actinobacteria strains.</title>
        <authorList>
            <person name="Klenk H.-P."/>
        </authorList>
    </citation>
    <scope>NUCLEOTIDE SEQUENCE [LARGE SCALE GENOMIC DNA]</scope>
    <source>
        <strain evidence="3 4">DSM 14564</strain>
    </source>
</reference>